<dbReference type="InterPro" id="IPR044730">
    <property type="entry name" value="RNase_H-like_dom_plant"/>
</dbReference>
<dbReference type="PANTHER" id="PTHR46890">
    <property type="entry name" value="NON-LTR RETROLELEMENT REVERSE TRANSCRIPTASE-LIKE PROTEIN-RELATED"/>
    <property type="match status" value="1"/>
</dbReference>
<dbReference type="GO" id="GO:0004523">
    <property type="term" value="F:RNA-DNA hybrid ribonuclease activity"/>
    <property type="evidence" value="ECO:0007669"/>
    <property type="project" value="InterPro"/>
</dbReference>
<accession>A0A5B6UYQ3</accession>
<dbReference type="GO" id="GO:0003676">
    <property type="term" value="F:nucleic acid binding"/>
    <property type="evidence" value="ECO:0007669"/>
    <property type="project" value="InterPro"/>
</dbReference>
<dbReference type="GO" id="GO:0003964">
    <property type="term" value="F:RNA-directed DNA polymerase activity"/>
    <property type="evidence" value="ECO:0007669"/>
    <property type="project" value="UniProtKB-KW"/>
</dbReference>
<dbReference type="EMBL" id="SMMG02000009">
    <property type="protein sequence ID" value="KAA3461612.1"/>
    <property type="molecule type" value="Genomic_DNA"/>
</dbReference>
<name>A0A5B6UYQ3_9ROSI</name>
<feature type="domain" description="Reverse transcriptase" evidence="1">
    <location>
        <begin position="411"/>
        <end position="693"/>
    </location>
</feature>
<dbReference type="PROSITE" id="PS50878">
    <property type="entry name" value="RT_POL"/>
    <property type="match status" value="1"/>
</dbReference>
<dbReference type="SUPFAM" id="SSF56672">
    <property type="entry name" value="DNA/RNA polymerases"/>
    <property type="match status" value="1"/>
</dbReference>
<dbReference type="CDD" id="cd06222">
    <property type="entry name" value="RNase_H_like"/>
    <property type="match status" value="1"/>
</dbReference>
<dbReference type="OrthoDB" id="6628575at2759"/>
<dbReference type="InterPro" id="IPR000477">
    <property type="entry name" value="RT_dom"/>
</dbReference>
<dbReference type="Proteomes" id="UP000325315">
    <property type="component" value="Unassembled WGS sequence"/>
</dbReference>
<dbReference type="CDD" id="cd01650">
    <property type="entry name" value="RT_nLTR_like"/>
    <property type="match status" value="1"/>
</dbReference>
<dbReference type="InterPro" id="IPR002156">
    <property type="entry name" value="RNaseH_domain"/>
</dbReference>
<reference evidence="3" key="1">
    <citation type="journal article" date="2019" name="Plant Biotechnol. J.">
        <title>Genome sequencing of the Australian wild diploid species Gossypium australe highlights disease resistance and delayed gland morphogenesis.</title>
        <authorList>
            <person name="Cai Y."/>
            <person name="Cai X."/>
            <person name="Wang Q."/>
            <person name="Wang P."/>
            <person name="Zhang Y."/>
            <person name="Cai C."/>
            <person name="Xu Y."/>
            <person name="Wang K."/>
            <person name="Zhou Z."/>
            <person name="Wang C."/>
            <person name="Geng S."/>
            <person name="Li B."/>
            <person name="Dong Q."/>
            <person name="Hou Y."/>
            <person name="Wang H."/>
            <person name="Ai P."/>
            <person name="Liu Z."/>
            <person name="Yi F."/>
            <person name="Sun M."/>
            <person name="An G."/>
            <person name="Cheng J."/>
            <person name="Zhang Y."/>
            <person name="Shi Q."/>
            <person name="Xie Y."/>
            <person name="Shi X."/>
            <person name="Chang Y."/>
            <person name="Huang F."/>
            <person name="Chen Y."/>
            <person name="Hong S."/>
            <person name="Mi L."/>
            <person name="Sun Q."/>
            <person name="Zhang L."/>
            <person name="Zhou B."/>
            <person name="Peng R."/>
            <person name="Zhang X."/>
            <person name="Liu F."/>
        </authorList>
    </citation>
    <scope>NUCLEOTIDE SEQUENCE [LARGE SCALE GENOMIC DNA]</scope>
    <source>
        <strain evidence="3">cv. PA1801</strain>
    </source>
</reference>
<dbReference type="InterPro" id="IPR052343">
    <property type="entry name" value="Retrotransposon-Effector_Assoc"/>
</dbReference>
<dbReference type="Pfam" id="PF00078">
    <property type="entry name" value="RVT_1"/>
    <property type="match status" value="1"/>
</dbReference>
<evidence type="ECO:0000259" key="1">
    <source>
        <dbReference type="PROSITE" id="PS50878"/>
    </source>
</evidence>
<sequence length="1074" mass="123092">MEMVRLKCGFENGIDIGSMGSKGGLSLGWRGNSLVNLISFSSYHIDVEIDDKECGEKWRLTGFYGNPKEQGRKESWNLLRHLGNHNNDSWVVLGDFNEIANSFEKQGGRRRRWFTWERGKFSSTNIRERLDHGVATLNWSELFPNAQVEHLTHSFLDHCPLLLDTMGAERPDYKKNQGDFRFEANWCLDSSFEELVRGWWADSIGSIPDKLEAMGCRMQDWSRRNKKDDKRKWVCLENRLNFLFTQEISDDILAEIVEVQLDLNLEADKEELYWAQRARVNWLKNGDRNTSFFHKMTGQRKTRNRIVALEDDFGNRFSTNEDMVKVATDYFAMLFSASEVGYDEHIFYLVEKRVTNSMNGSLSKQFTEEDICNAVKTMPSLKAPGVDGFVATFFQRYWNIVGPDISGYCLDILNGQKEIGAINKTRLVLIPKIDNTKNMSQFRPISLCNVIYKIIAKVLVNRISDILGVCINEAQGAFIPGRLISDNVLIAYEVLHSLKMKKKGRKGNFALKLDMSKAYNRVEWDFLAGMMKALGFNDDRLVLIMRCVTSVSYSVSFNGMSSDYFHPTRGLRQGDPLSPYLFLLCAEGFSTLLEDAKKNGRMRGAPIGRERFTINHLFFADDCILFGDATYEGACTVRDIIREYEMCAGQKVNYDKSLIYYGANVKEEVKEDITRVLGVRVASSPEKYLGLLMMVGRKKAWAFANFKDRFRKRVEGWNLRYLSIEGKEVFIKSVLQVTPLYATQCFLFPKTLCLQLENIMNRFWWANNKIKSGIYWSGWNTLCLPKLKGARVLKARYFPFTDILAAKIGSYPSLTWRSICNARELIEEGLLWRIGKGDKLIQSDFPTWNEELLRSLFDEDNVNRILSIPISDSSLEDTLVWAYFQIPVQCLKESMCATRCFARAFVTAENQQKCIMTISLWSLWFRRNKLIHEGDQWKAPEAGIVKINFDASFLSKDRMAFTAVIARNSTGSILGAETYLFENIEDPFVTEARACERALLFAKTMDFKRLAVEGDALSVIKTIKKRGKEKRLLRSLEPWVTIVGGLAREEGRAAVESGWLRGGFLGFVSLGKVL</sequence>
<evidence type="ECO:0000313" key="2">
    <source>
        <dbReference type="EMBL" id="KAA3461612.1"/>
    </source>
</evidence>
<dbReference type="Gene3D" id="3.60.10.10">
    <property type="entry name" value="Endonuclease/exonuclease/phosphatase"/>
    <property type="match status" value="1"/>
</dbReference>
<dbReference type="InterPro" id="IPR043502">
    <property type="entry name" value="DNA/RNA_pol_sf"/>
</dbReference>
<gene>
    <name evidence="2" type="ORF">EPI10_028170</name>
</gene>
<organism evidence="2 3">
    <name type="scientific">Gossypium australe</name>
    <dbReference type="NCBI Taxonomy" id="47621"/>
    <lineage>
        <taxon>Eukaryota</taxon>
        <taxon>Viridiplantae</taxon>
        <taxon>Streptophyta</taxon>
        <taxon>Embryophyta</taxon>
        <taxon>Tracheophyta</taxon>
        <taxon>Spermatophyta</taxon>
        <taxon>Magnoliopsida</taxon>
        <taxon>eudicotyledons</taxon>
        <taxon>Gunneridae</taxon>
        <taxon>Pentapetalae</taxon>
        <taxon>rosids</taxon>
        <taxon>malvids</taxon>
        <taxon>Malvales</taxon>
        <taxon>Malvaceae</taxon>
        <taxon>Malvoideae</taxon>
        <taxon>Gossypium</taxon>
    </lineage>
</organism>
<keyword evidence="2" id="KW-0695">RNA-directed DNA polymerase</keyword>
<keyword evidence="3" id="KW-1185">Reference proteome</keyword>
<protein>
    <submittedName>
        <fullName evidence="2">Reverse transcriptase</fullName>
    </submittedName>
</protein>
<dbReference type="PANTHER" id="PTHR46890:SF48">
    <property type="entry name" value="RNA-DIRECTED DNA POLYMERASE"/>
    <property type="match status" value="1"/>
</dbReference>
<dbReference type="AlphaFoldDB" id="A0A5B6UYQ3"/>
<dbReference type="SUPFAM" id="SSF56219">
    <property type="entry name" value="DNase I-like"/>
    <property type="match status" value="1"/>
</dbReference>
<comment type="caution">
    <text evidence="2">The sequence shown here is derived from an EMBL/GenBank/DDBJ whole genome shotgun (WGS) entry which is preliminary data.</text>
</comment>
<keyword evidence="2" id="KW-0548">Nucleotidyltransferase</keyword>
<proteinExistence type="predicted"/>
<keyword evidence="2" id="KW-0808">Transferase</keyword>
<dbReference type="InterPro" id="IPR036691">
    <property type="entry name" value="Endo/exonu/phosph_ase_sf"/>
</dbReference>
<evidence type="ECO:0000313" key="3">
    <source>
        <dbReference type="Proteomes" id="UP000325315"/>
    </source>
</evidence>
<dbReference type="Pfam" id="PF13456">
    <property type="entry name" value="RVT_3"/>
    <property type="match status" value="1"/>
</dbReference>